<feature type="binding site" evidence="13">
    <location>
        <position position="95"/>
    </location>
    <ligand>
        <name>Zn(2+)</name>
        <dbReference type="ChEBI" id="CHEBI:29105"/>
    </ligand>
</feature>
<keyword evidence="6 15" id="KW-0678">Repressor</keyword>
<evidence type="ECO:0000256" key="9">
    <source>
        <dbReference type="ARBA" id="ARBA00023004"/>
    </source>
</evidence>
<proteinExistence type="inferred from homology"/>
<dbReference type="Proteomes" id="UP000234341">
    <property type="component" value="Unassembled WGS sequence"/>
</dbReference>
<dbReference type="EMBL" id="PJRP01000004">
    <property type="protein sequence ID" value="PLQ00357.1"/>
    <property type="molecule type" value="Genomic_DNA"/>
</dbReference>
<evidence type="ECO:0000256" key="8">
    <source>
        <dbReference type="ARBA" id="ARBA00022833"/>
    </source>
</evidence>
<keyword evidence="12 15" id="KW-0804">Transcription</keyword>
<evidence type="ECO:0000256" key="13">
    <source>
        <dbReference type="PIRSR" id="PIRSR602481-1"/>
    </source>
</evidence>
<dbReference type="Gene3D" id="3.30.1490.190">
    <property type="match status" value="1"/>
</dbReference>
<dbReference type="GO" id="GO:0000976">
    <property type="term" value="F:transcription cis-regulatory region binding"/>
    <property type="evidence" value="ECO:0007669"/>
    <property type="project" value="UniProtKB-ARBA"/>
</dbReference>
<organism evidence="16 17">
    <name type="scientific">Cupriavidus pauculus</name>
    <dbReference type="NCBI Taxonomy" id="82633"/>
    <lineage>
        <taxon>Bacteria</taxon>
        <taxon>Pseudomonadati</taxon>
        <taxon>Pseudomonadota</taxon>
        <taxon>Betaproteobacteria</taxon>
        <taxon>Burkholderiales</taxon>
        <taxon>Burkholderiaceae</taxon>
        <taxon>Cupriavidus</taxon>
    </lineage>
</organism>
<dbReference type="OrthoDB" id="8659436at2"/>
<evidence type="ECO:0000256" key="15">
    <source>
        <dbReference type="RuleBase" id="RU364037"/>
    </source>
</evidence>
<dbReference type="InterPro" id="IPR036388">
    <property type="entry name" value="WH-like_DNA-bd_sf"/>
</dbReference>
<feature type="binding site" evidence="14">
    <location>
        <position position="88"/>
    </location>
    <ligand>
        <name>Fe cation</name>
        <dbReference type="ChEBI" id="CHEBI:24875"/>
    </ligand>
</feature>
<evidence type="ECO:0000256" key="12">
    <source>
        <dbReference type="ARBA" id="ARBA00023163"/>
    </source>
</evidence>
<feature type="binding site" evidence="14">
    <location>
        <position position="107"/>
    </location>
    <ligand>
        <name>Fe cation</name>
        <dbReference type="ChEBI" id="CHEBI:24875"/>
    </ligand>
</feature>
<comment type="cofactor">
    <cofactor evidence="14">
        <name>Mn(2+)</name>
        <dbReference type="ChEBI" id="CHEBI:29035"/>
    </cofactor>
    <cofactor evidence="14">
        <name>Fe(2+)</name>
        <dbReference type="ChEBI" id="CHEBI:29033"/>
    </cofactor>
    <text evidence="14">Binds 1 Mn(2+) or Fe(2+) ion per subunit.</text>
</comment>
<comment type="caution">
    <text evidence="16">The sequence shown here is derived from an EMBL/GenBank/DDBJ whole genome shotgun (WGS) entry which is preliminary data.</text>
</comment>
<keyword evidence="5 15" id="KW-0963">Cytoplasm</keyword>
<dbReference type="GO" id="GO:0045892">
    <property type="term" value="P:negative regulation of DNA-templated transcription"/>
    <property type="evidence" value="ECO:0007669"/>
    <property type="project" value="TreeGrafter"/>
</dbReference>
<keyword evidence="7 13" id="KW-0479">Metal-binding</keyword>
<comment type="subcellular location">
    <subcellularLocation>
        <location evidence="1 15">Cytoplasm</location>
    </subcellularLocation>
</comment>
<dbReference type="GO" id="GO:0005829">
    <property type="term" value="C:cytosol"/>
    <property type="evidence" value="ECO:0007669"/>
    <property type="project" value="TreeGrafter"/>
</dbReference>
<evidence type="ECO:0000256" key="2">
    <source>
        <dbReference type="ARBA" id="ARBA00007957"/>
    </source>
</evidence>
<dbReference type="InterPro" id="IPR036390">
    <property type="entry name" value="WH_DNA-bd_sf"/>
</dbReference>
<keyword evidence="11 15" id="KW-0238">DNA-binding</keyword>
<keyword evidence="8 13" id="KW-0862">Zinc</keyword>
<accession>A0A2N5CDU5</accession>
<comment type="cofactor">
    <cofactor evidence="13">
        <name>Zn(2+)</name>
        <dbReference type="ChEBI" id="CHEBI:29105"/>
    </cofactor>
    <text evidence="13">Binds 1 zinc ion per subunit.</text>
</comment>
<evidence type="ECO:0000256" key="10">
    <source>
        <dbReference type="ARBA" id="ARBA00023015"/>
    </source>
</evidence>
<reference evidence="16 17" key="1">
    <citation type="submission" date="2017-12" db="EMBL/GenBank/DDBJ databases">
        <title>Genome sequence of the active heterotrophic nitrifier-denitrifier, Cupriavidus pauculus UM1.</title>
        <authorList>
            <person name="Putonti C."/>
            <person name="Castignetti D."/>
        </authorList>
    </citation>
    <scope>NUCLEOTIDE SEQUENCE [LARGE SCALE GENOMIC DNA]</scope>
    <source>
        <strain evidence="16 17">UM1</strain>
    </source>
</reference>
<evidence type="ECO:0000256" key="6">
    <source>
        <dbReference type="ARBA" id="ARBA00022491"/>
    </source>
</evidence>
<dbReference type="InterPro" id="IPR002481">
    <property type="entry name" value="FUR"/>
</dbReference>
<dbReference type="PANTHER" id="PTHR33202:SF2">
    <property type="entry name" value="FERRIC UPTAKE REGULATION PROTEIN"/>
    <property type="match status" value="1"/>
</dbReference>
<feature type="binding site" evidence="13">
    <location>
        <position position="132"/>
    </location>
    <ligand>
        <name>Zn(2+)</name>
        <dbReference type="ChEBI" id="CHEBI:29105"/>
    </ligand>
</feature>
<feature type="binding site" evidence="13">
    <location>
        <position position="135"/>
    </location>
    <ligand>
        <name>Zn(2+)</name>
        <dbReference type="ChEBI" id="CHEBI:29105"/>
    </ligand>
</feature>
<evidence type="ECO:0000256" key="14">
    <source>
        <dbReference type="PIRSR" id="PIRSR602481-2"/>
    </source>
</evidence>
<evidence type="ECO:0000313" key="17">
    <source>
        <dbReference type="Proteomes" id="UP000234341"/>
    </source>
</evidence>
<dbReference type="NCBIfam" id="NF006999">
    <property type="entry name" value="PRK09462.1"/>
    <property type="match status" value="1"/>
</dbReference>
<evidence type="ECO:0000256" key="4">
    <source>
        <dbReference type="ARBA" id="ARBA00020910"/>
    </source>
</evidence>
<keyword evidence="10 15" id="KW-0805">Transcription regulation</keyword>
<evidence type="ECO:0000256" key="7">
    <source>
        <dbReference type="ARBA" id="ARBA00022723"/>
    </source>
</evidence>
<dbReference type="RefSeq" id="WP_101681727.1">
    <property type="nucleotide sequence ID" value="NZ_PJRP01000004.1"/>
</dbReference>
<dbReference type="InterPro" id="IPR043135">
    <property type="entry name" value="Fur_C"/>
</dbReference>
<dbReference type="AlphaFoldDB" id="A0A2N5CDU5"/>
<protein>
    <recommendedName>
        <fullName evidence="4 15">Ferric uptake regulation protein</fullName>
    </recommendedName>
</protein>
<comment type="similarity">
    <text evidence="2 15">Belongs to the Fur family.</text>
</comment>
<dbReference type="FunFam" id="1.10.10.10:FF:000007">
    <property type="entry name" value="Ferric uptake regulation protein"/>
    <property type="match status" value="1"/>
</dbReference>
<dbReference type="Pfam" id="PF01475">
    <property type="entry name" value="FUR"/>
    <property type="match status" value="1"/>
</dbReference>
<dbReference type="GO" id="GO:0032993">
    <property type="term" value="C:protein-DNA complex"/>
    <property type="evidence" value="ECO:0007669"/>
    <property type="project" value="UniProtKB-ARBA"/>
</dbReference>
<dbReference type="FunFam" id="3.30.1490.190:FF:000001">
    <property type="entry name" value="Ferric uptake regulation protein"/>
    <property type="match status" value="1"/>
</dbReference>
<keyword evidence="9 14" id="KW-0408">Iron</keyword>
<dbReference type="GO" id="GO:1900705">
    <property type="term" value="P:negative regulation of siderophore biosynthetic process"/>
    <property type="evidence" value="ECO:0007669"/>
    <property type="project" value="TreeGrafter"/>
</dbReference>
<dbReference type="CDD" id="cd07153">
    <property type="entry name" value="Fur_like"/>
    <property type="match status" value="1"/>
</dbReference>
<evidence type="ECO:0000256" key="1">
    <source>
        <dbReference type="ARBA" id="ARBA00004496"/>
    </source>
</evidence>
<feature type="binding site" evidence="13">
    <location>
        <position position="92"/>
    </location>
    <ligand>
        <name>Zn(2+)</name>
        <dbReference type="ChEBI" id="CHEBI:29105"/>
    </ligand>
</feature>
<evidence type="ECO:0000256" key="5">
    <source>
        <dbReference type="ARBA" id="ARBA00022490"/>
    </source>
</evidence>
<dbReference type="PANTHER" id="PTHR33202">
    <property type="entry name" value="ZINC UPTAKE REGULATION PROTEIN"/>
    <property type="match status" value="1"/>
</dbReference>
<dbReference type="Gene3D" id="1.10.10.10">
    <property type="entry name" value="Winged helix-like DNA-binding domain superfamily/Winged helix DNA-binding domain"/>
    <property type="match status" value="1"/>
</dbReference>
<evidence type="ECO:0000256" key="11">
    <source>
        <dbReference type="ARBA" id="ARBA00023125"/>
    </source>
</evidence>
<dbReference type="SUPFAM" id="SSF46785">
    <property type="entry name" value="Winged helix' DNA-binding domain"/>
    <property type="match status" value="1"/>
</dbReference>
<gene>
    <name evidence="15" type="primary">fur</name>
    <name evidence="16" type="ORF">CYJ10_12035</name>
</gene>
<sequence>MQPLSELQGAGLRRTTPRLRILAIFQANRHRHMSAEEVYRILLEENTEIGLSTVYRVLSQLEQAHLLASRQFGPGPALYELNEGDHHDHLVCVECGQVDEFSDEGIEARQQEVAQDKGFVLRDHSLVLYGRCARCQAERASSGSL</sequence>
<dbReference type="GO" id="GO:0001216">
    <property type="term" value="F:DNA-binding transcription activator activity"/>
    <property type="evidence" value="ECO:0007669"/>
    <property type="project" value="UniProtKB-ARBA"/>
</dbReference>
<feature type="binding site" evidence="14">
    <location>
        <position position="124"/>
    </location>
    <ligand>
        <name>Fe cation</name>
        <dbReference type="ChEBI" id="CHEBI:24875"/>
    </ligand>
</feature>
<feature type="binding site" evidence="14">
    <location>
        <position position="86"/>
    </location>
    <ligand>
        <name>Fe cation</name>
        <dbReference type="ChEBI" id="CHEBI:24875"/>
    </ligand>
</feature>
<evidence type="ECO:0000256" key="3">
    <source>
        <dbReference type="ARBA" id="ARBA00011738"/>
    </source>
</evidence>
<name>A0A2N5CDU5_9BURK</name>
<comment type="subunit">
    <text evidence="3 15">Homodimer.</text>
</comment>
<evidence type="ECO:0000313" key="16">
    <source>
        <dbReference type="EMBL" id="PLQ00357.1"/>
    </source>
</evidence>
<dbReference type="GO" id="GO:0008270">
    <property type="term" value="F:zinc ion binding"/>
    <property type="evidence" value="ECO:0007669"/>
    <property type="project" value="TreeGrafter"/>
</dbReference>